<keyword evidence="1" id="KW-0472">Membrane</keyword>
<protein>
    <submittedName>
        <fullName evidence="2">Uncharacterized protein</fullName>
    </submittedName>
</protein>
<feature type="transmembrane region" description="Helical" evidence="1">
    <location>
        <begin position="34"/>
        <end position="53"/>
    </location>
</feature>
<evidence type="ECO:0000313" key="2">
    <source>
        <dbReference type="EMBL" id="SEK12831.1"/>
    </source>
</evidence>
<evidence type="ECO:0000313" key="3">
    <source>
        <dbReference type="Proteomes" id="UP000198866"/>
    </source>
</evidence>
<keyword evidence="3" id="KW-1185">Reference proteome</keyword>
<dbReference type="Proteomes" id="UP000198866">
    <property type="component" value="Unassembled WGS sequence"/>
</dbReference>
<keyword evidence="1" id="KW-0812">Transmembrane</keyword>
<gene>
    <name evidence="2" type="ORF">SAMN05192539_10615</name>
</gene>
<dbReference type="AlphaFoldDB" id="A0A1H7EG10"/>
<dbReference type="STRING" id="667676.SAMN05192539_10615"/>
<name>A0A1H7EG10_9BURK</name>
<reference evidence="3" key="1">
    <citation type="submission" date="2016-10" db="EMBL/GenBank/DDBJ databases">
        <authorList>
            <person name="Varghese N."/>
            <person name="Submissions S."/>
        </authorList>
    </citation>
    <scope>NUCLEOTIDE SEQUENCE [LARGE SCALE GENOMIC DNA]</scope>
    <source>
        <strain evidence="3">LMG 26031</strain>
    </source>
</reference>
<dbReference type="EMBL" id="FNYE01000061">
    <property type="protein sequence ID" value="SEK12831.1"/>
    <property type="molecule type" value="Genomic_DNA"/>
</dbReference>
<sequence length="130" mass="13980">MWLGVWAAVLCAAMLALLTNPAVDKHSPAVRRLAPVRVMHGVASAAIILVFLFPHPGNHVAGILGADTHKSVMLVLRHLYRAGWIEPVLIALFIHDHRLPIAVGRHAALKTSLALSPLDVLGRHGSLKPV</sequence>
<evidence type="ECO:0000256" key="1">
    <source>
        <dbReference type="SAM" id="Phobius"/>
    </source>
</evidence>
<keyword evidence="1" id="KW-1133">Transmembrane helix</keyword>
<organism evidence="2 3">
    <name type="scientific">Paraburkholderia diazotrophica</name>
    <dbReference type="NCBI Taxonomy" id="667676"/>
    <lineage>
        <taxon>Bacteria</taxon>
        <taxon>Pseudomonadati</taxon>
        <taxon>Pseudomonadota</taxon>
        <taxon>Betaproteobacteria</taxon>
        <taxon>Burkholderiales</taxon>
        <taxon>Burkholderiaceae</taxon>
        <taxon>Paraburkholderia</taxon>
    </lineage>
</organism>
<proteinExistence type="predicted"/>
<accession>A0A1H7EG10</accession>